<accession>A0A1D7ML42</accession>
<protein>
    <submittedName>
        <fullName evidence="1">VWA domain-containing protein</fullName>
    </submittedName>
</protein>
<reference evidence="1" key="1">
    <citation type="submission" date="2022-11" db="EMBL/GenBank/DDBJ databases">
        <authorList>
            <person name="Vasilchenko N.G."/>
            <person name="Prazdnova E.V."/>
            <person name="Gorovtsov A.V."/>
            <person name="Chistyakov V.A."/>
            <person name="Pak M.L."/>
        </authorList>
    </citation>
    <scope>NUCLEOTIDE SEQUENCE</scope>
    <source>
        <strain evidence="1">R 4.5</strain>
    </source>
</reference>
<dbReference type="RefSeq" id="WP_061831748.1">
    <property type="nucleotide sequence ID" value="NZ_CP015423.1"/>
</dbReference>
<dbReference type="Gene3D" id="3.40.50.410">
    <property type="entry name" value="von Willebrand factor, type A domain"/>
    <property type="match status" value="1"/>
</dbReference>
<proteinExistence type="predicted"/>
<dbReference type="InterPro" id="IPR019303">
    <property type="entry name" value="vWA_TerF_C"/>
</dbReference>
<dbReference type="EMBL" id="CP097770">
    <property type="protein sequence ID" value="URJ48626.1"/>
    <property type="molecule type" value="Genomic_DNA"/>
</dbReference>
<organism evidence="1 2">
    <name type="scientific">Paenibacillus polymyxa</name>
    <name type="common">Bacillus polymyxa</name>
    <dbReference type="NCBI Taxonomy" id="1406"/>
    <lineage>
        <taxon>Bacteria</taxon>
        <taxon>Bacillati</taxon>
        <taxon>Bacillota</taxon>
        <taxon>Bacilli</taxon>
        <taxon>Bacillales</taxon>
        <taxon>Paenibacillaceae</taxon>
        <taxon>Paenibacillus</taxon>
    </lineage>
</organism>
<dbReference type="Pfam" id="PF10138">
    <property type="entry name" value="vWA-TerF-like"/>
    <property type="match status" value="1"/>
</dbReference>
<dbReference type="SUPFAM" id="SSF53300">
    <property type="entry name" value="vWA-like"/>
    <property type="match status" value="1"/>
</dbReference>
<sequence length="225" mass="25395">MSSISLLKKNAQLVLTKKNLTNVTARVGLVLDISGSMRSLYKNGTVQKVLERIVAVASSLDDDGVLDVWVYDHRFSRLPSVTENDVDNYVEKHILSNDYLPKFGRNDEPPVMRDVIAKYTKEEPSSDPAFVIFINDGGVKRGKGDNIDNAVIDSSGEPIFWQFIGVGESDFGVLKKLDNIEGRVVDNANFFQIQDIESMEDNELYELLLNEFPSWLQEAKEKQIY</sequence>
<dbReference type="Proteomes" id="UP001055784">
    <property type="component" value="Chromosome"/>
</dbReference>
<dbReference type="InterPro" id="IPR036465">
    <property type="entry name" value="vWFA_dom_sf"/>
</dbReference>
<dbReference type="PROSITE" id="PS50234">
    <property type="entry name" value="VWFA"/>
    <property type="match status" value="1"/>
</dbReference>
<dbReference type="SMART" id="SM00327">
    <property type="entry name" value="VWA"/>
    <property type="match status" value="1"/>
</dbReference>
<evidence type="ECO:0000313" key="1">
    <source>
        <dbReference type="EMBL" id="URJ48626.1"/>
    </source>
</evidence>
<name>A0A1D7ML42_PAEPO</name>
<dbReference type="AlphaFoldDB" id="A0A1D7ML42"/>
<dbReference type="InterPro" id="IPR002035">
    <property type="entry name" value="VWF_A"/>
</dbReference>
<gene>
    <name evidence="1" type="ORF">MF626_002894</name>
</gene>
<evidence type="ECO:0000313" key="2">
    <source>
        <dbReference type="Proteomes" id="UP001055784"/>
    </source>
</evidence>